<name>A0A6B9XSS1_PICSI</name>
<proteinExistence type="predicted"/>
<accession>A0A6B9XSS1</accession>
<evidence type="ECO:0000313" key="1">
    <source>
        <dbReference type="EMBL" id="QHR91759.1"/>
    </source>
</evidence>
<reference evidence="1" key="1">
    <citation type="submission" date="2019-03" db="EMBL/GenBank/DDBJ databases">
        <title>Largest Complete Mitochondrial Genome of a Gymnosperm, Sitka Spruce (Picea sitchensis), Indicates Complex Physical Structure.</title>
        <authorList>
            <person name="Jackman S.D."/>
            <person name="Coombe L."/>
            <person name="Warren R."/>
            <person name="Kirk H."/>
            <person name="Trinh E."/>
            <person name="McLeod T."/>
            <person name="Pleasance S."/>
            <person name="Pandoh P."/>
            <person name="Zhao Y."/>
            <person name="Coope R."/>
            <person name="Bousquet J."/>
            <person name="Bohlmann J.C."/>
            <person name="Jones S.J.M."/>
            <person name="Birol I."/>
        </authorList>
    </citation>
    <scope>NUCLEOTIDE SEQUENCE</scope>
    <source>
        <strain evidence="1">Q903</strain>
    </source>
</reference>
<dbReference type="EMBL" id="MK697702">
    <property type="protein sequence ID" value="QHR91759.1"/>
    <property type="molecule type" value="Genomic_DNA"/>
</dbReference>
<protein>
    <submittedName>
        <fullName evidence="1">Uncharacterized protein</fullName>
    </submittedName>
</protein>
<dbReference type="AlphaFoldDB" id="A0A6B9XSS1"/>
<sequence length="69" mass="7619">MERSNGNPIHPYYIRNDIYNSSHLFPLPLVESSLPHPLLTVERAFASSPVGRACLRILGEGLTLKANSS</sequence>
<organism evidence="1">
    <name type="scientific">Picea sitchensis</name>
    <name type="common">Sitka spruce</name>
    <name type="synonym">Pinus sitchensis</name>
    <dbReference type="NCBI Taxonomy" id="3332"/>
    <lineage>
        <taxon>Eukaryota</taxon>
        <taxon>Viridiplantae</taxon>
        <taxon>Streptophyta</taxon>
        <taxon>Embryophyta</taxon>
        <taxon>Tracheophyta</taxon>
        <taxon>Spermatophyta</taxon>
        <taxon>Pinopsida</taxon>
        <taxon>Pinidae</taxon>
        <taxon>Conifers I</taxon>
        <taxon>Pinales</taxon>
        <taxon>Pinaceae</taxon>
        <taxon>Picea</taxon>
    </lineage>
</organism>
<geneLocation type="mitochondrion" evidence="1"/>
<keyword evidence="1" id="KW-0496">Mitochondrion</keyword>
<gene>
    <name evidence="1" type="primary">orf05827</name>
    <name evidence="1" type="ORF">Q903MT_gene5795</name>
</gene>